<evidence type="ECO:0000313" key="2">
    <source>
        <dbReference type="Proteomes" id="UP001497644"/>
    </source>
</evidence>
<dbReference type="Proteomes" id="UP001497644">
    <property type="component" value="Chromosome 4"/>
</dbReference>
<dbReference type="EMBL" id="OZ034827">
    <property type="protein sequence ID" value="CAL1682536.1"/>
    <property type="molecule type" value="Genomic_DNA"/>
</dbReference>
<gene>
    <name evidence="1" type="ORF">LPLAT_LOCUS8445</name>
</gene>
<protein>
    <recommendedName>
        <fullName evidence="3">Cyclin-dependent kinase 2-interacting protein</fullName>
    </recommendedName>
</protein>
<reference evidence="1" key="1">
    <citation type="submission" date="2024-04" db="EMBL/GenBank/DDBJ databases">
        <authorList>
            <consortium name="Molecular Ecology Group"/>
        </authorList>
    </citation>
    <scope>NUCLEOTIDE SEQUENCE</scope>
</reference>
<sequence>MNVEQNTCNLTTTTKRETFLPIKLSPHKSFQGKNLTGTACFVYNLAADIYANIQQWNSFHIQGVTYLRKIIQLKRDKDYSVVLQNLCDELENICNNLDSIVTNLDQIKHQLIAITALQKTTNKLFTTWPMSKFGEIAETIYKTYHKEAELKRNLLENIAHNHTESWKMFYLAAWVHQPLLPENLTILLNSLFIETGHK</sequence>
<proteinExistence type="predicted"/>
<keyword evidence="2" id="KW-1185">Reference proteome</keyword>
<evidence type="ECO:0008006" key="3">
    <source>
        <dbReference type="Google" id="ProtNLM"/>
    </source>
</evidence>
<accession>A0AAV2NQ60</accession>
<organism evidence="1 2">
    <name type="scientific">Lasius platythorax</name>
    <dbReference type="NCBI Taxonomy" id="488582"/>
    <lineage>
        <taxon>Eukaryota</taxon>
        <taxon>Metazoa</taxon>
        <taxon>Ecdysozoa</taxon>
        <taxon>Arthropoda</taxon>
        <taxon>Hexapoda</taxon>
        <taxon>Insecta</taxon>
        <taxon>Pterygota</taxon>
        <taxon>Neoptera</taxon>
        <taxon>Endopterygota</taxon>
        <taxon>Hymenoptera</taxon>
        <taxon>Apocrita</taxon>
        <taxon>Aculeata</taxon>
        <taxon>Formicoidea</taxon>
        <taxon>Formicidae</taxon>
        <taxon>Formicinae</taxon>
        <taxon>Lasius</taxon>
        <taxon>Lasius</taxon>
    </lineage>
</organism>
<dbReference type="AlphaFoldDB" id="A0AAV2NQ60"/>
<evidence type="ECO:0000313" key="1">
    <source>
        <dbReference type="EMBL" id="CAL1682536.1"/>
    </source>
</evidence>
<name>A0AAV2NQ60_9HYME</name>